<dbReference type="GO" id="GO:0005524">
    <property type="term" value="F:ATP binding"/>
    <property type="evidence" value="ECO:0007669"/>
    <property type="project" value="UniProtKB-KW"/>
</dbReference>
<evidence type="ECO:0000256" key="1">
    <source>
        <dbReference type="ARBA" id="ARBA00022741"/>
    </source>
</evidence>
<name>A0A7V3RDC0_9BACT</name>
<dbReference type="InterPro" id="IPR000432">
    <property type="entry name" value="DNA_mismatch_repair_MutS_C"/>
</dbReference>
<reference evidence="5" key="1">
    <citation type="journal article" date="2020" name="mSystems">
        <title>Genome- and Community-Level Interaction Insights into Carbon Utilization and Element Cycling Functions of Hydrothermarchaeota in Hydrothermal Sediment.</title>
        <authorList>
            <person name="Zhou Z."/>
            <person name="Liu Y."/>
            <person name="Xu W."/>
            <person name="Pan J."/>
            <person name="Luo Z.H."/>
            <person name="Li M."/>
        </authorList>
    </citation>
    <scope>NUCLEOTIDE SEQUENCE [LARGE SCALE GENOMIC DNA]</scope>
    <source>
        <strain evidence="5">SpSt-966</strain>
    </source>
</reference>
<evidence type="ECO:0000259" key="4">
    <source>
        <dbReference type="SMART" id="SM00534"/>
    </source>
</evidence>
<dbReference type="GO" id="GO:0005829">
    <property type="term" value="C:cytosol"/>
    <property type="evidence" value="ECO:0007669"/>
    <property type="project" value="TreeGrafter"/>
</dbReference>
<dbReference type="GO" id="GO:0006298">
    <property type="term" value="P:mismatch repair"/>
    <property type="evidence" value="ECO:0007669"/>
    <property type="project" value="InterPro"/>
</dbReference>
<sequence length="502" mass="57344">MKTFLMFRNRDFDLKQPLPPSADYLVQDLELNTLFNAMSSGDAFIFDVSKKTVLLSLVYSDPILYRQEILKDCIKNPSTIRNIYALAIEGIESEKKTYFGFFNKYPDAILHSSIEVLNLFMGTLKKIRKIADEESDKFESNGFKRFFNMIKTELTDEYFEIIEDHLKELEFKSGMLIGADIGSGNKGKNYIILKPNEKKQNWLSHVFSKEEAYTFTISDRDERGAEALGHIKDMGTNLVANAVAQSADHILNFFGMLRNELAFYIGAINLYEQLSKLDEPVCFPVPESSDERIHDFDELYDVSLALTKKQKVIGNTLNLDEKNTVIITGANQGGKSTFLKSIGQSQLMMQCGMFVAAKRFTANISNGIFTHFKREEDTKMNSGKLDEELKRMDEIVNNLKKNSIVLFNESFSATNEKEGSEIARQIVTALIEKNVKIFFVTHQYEFAHGLYEKKVDNIFFLKAERNADGSRSFKLSAGEPSQTSYGIDLYRKIFHEDLVQKI</sequence>
<dbReference type="PANTHER" id="PTHR11361">
    <property type="entry name" value="DNA MISMATCH REPAIR PROTEIN MUTS FAMILY MEMBER"/>
    <property type="match status" value="1"/>
</dbReference>
<dbReference type="Pfam" id="PF00488">
    <property type="entry name" value="MutS_V"/>
    <property type="match status" value="1"/>
</dbReference>
<feature type="domain" description="DNA mismatch repair proteins mutS family" evidence="4">
    <location>
        <begin position="322"/>
        <end position="501"/>
    </location>
</feature>
<organism evidence="5">
    <name type="scientific">Mesoaciditoga lauensis</name>
    <dbReference type="NCBI Taxonomy" id="1495039"/>
    <lineage>
        <taxon>Bacteria</taxon>
        <taxon>Thermotogati</taxon>
        <taxon>Thermotogota</taxon>
        <taxon>Thermotogae</taxon>
        <taxon>Mesoaciditogales</taxon>
        <taxon>Mesoaciditogaceae</taxon>
        <taxon>Mesoaciditoga</taxon>
    </lineage>
</organism>
<dbReference type="GO" id="GO:0140664">
    <property type="term" value="F:ATP-dependent DNA damage sensor activity"/>
    <property type="evidence" value="ECO:0007669"/>
    <property type="project" value="InterPro"/>
</dbReference>
<dbReference type="InterPro" id="IPR027417">
    <property type="entry name" value="P-loop_NTPase"/>
</dbReference>
<dbReference type="PANTHER" id="PTHR11361:SF34">
    <property type="entry name" value="DNA MISMATCH REPAIR PROTEIN MSH1, MITOCHONDRIAL"/>
    <property type="match status" value="1"/>
</dbReference>
<gene>
    <name evidence="5" type="ORF">ENX73_00095</name>
</gene>
<comment type="caution">
    <text evidence="5">The sequence shown here is derived from an EMBL/GenBank/DDBJ whole genome shotgun (WGS) entry which is preliminary data.</text>
</comment>
<dbReference type="EMBL" id="DTPE01000004">
    <property type="protein sequence ID" value="HGE74513.1"/>
    <property type="molecule type" value="Genomic_DNA"/>
</dbReference>
<dbReference type="AlphaFoldDB" id="A0A7V3RDC0"/>
<protein>
    <submittedName>
        <fullName evidence="5">DNA mismatch repair protein MutS</fullName>
    </submittedName>
</protein>
<dbReference type="GO" id="GO:0030983">
    <property type="term" value="F:mismatched DNA binding"/>
    <property type="evidence" value="ECO:0007669"/>
    <property type="project" value="InterPro"/>
</dbReference>
<keyword evidence="1" id="KW-0547">Nucleotide-binding</keyword>
<dbReference type="SUPFAM" id="SSF52540">
    <property type="entry name" value="P-loop containing nucleoside triphosphate hydrolases"/>
    <property type="match status" value="1"/>
</dbReference>
<proteinExistence type="predicted"/>
<keyword evidence="3" id="KW-0238">DNA-binding</keyword>
<keyword evidence="2" id="KW-0067">ATP-binding</keyword>
<dbReference type="InterPro" id="IPR045076">
    <property type="entry name" value="MutS"/>
</dbReference>
<dbReference type="SMART" id="SM00534">
    <property type="entry name" value="MUTSac"/>
    <property type="match status" value="1"/>
</dbReference>
<accession>A0A7V3RDC0</accession>
<evidence type="ECO:0000256" key="3">
    <source>
        <dbReference type="ARBA" id="ARBA00023125"/>
    </source>
</evidence>
<dbReference type="Gene3D" id="3.40.50.300">
    <property type="entry name" value="P-loop containing nucleotide triphosphate hydrolases"/>
    <property type="match status" value="1"/>
</dbReference>
<evidence type="ECO:0000256" key="2">
    <source>
        <dbReference type="ARBA" id="ARBA00022840"/>
    </source>
</evidence>
<evidence type="ECO:0000313" key="5">
    <source>
        <dbReference type="EMBL" id="HGE74513.1"/>
    </source>
</evidence>